<evidence type="ECO:0000256" key="1">
    <source>
        <dbReference type="ARBA" id="ARBA00004141"/>
    </source>
</evidence>
<sequence>MTKIKLLLLLSLTTWLLSIRHPFLLFSFLLIVLILTLFTVQFRKLGDRLKPLLAIVVLIIFFQLLFNQSLSPVERIQAGLFSSTKILTISLLVFYFTSIISLGSIVEALSFLPESFRLALTITFSFIPAVIEEGKQISLVQSSRGLRSSLWHPLAGITPIIVPLIHRVLNRAEKITLTLYTKGYGR</sequence>
<keyword evidence="3 5" id="KW-1133">Transmembrane helix</keyword>
<organism evidence="6 7">
    <name type="scientific">Candidatus Gottesmanbacteria bacterium RIFCSPHIGHO2_02_FULL_40_13</name>
    <dbReference type="NCBI Taxonomy" id="1798384"/>
    <lineage>
        <taxon>Bacteria</taxon>
        <taxon>Candidatus Gottesmaniibacteriota</taxon>
    </lineage>
</organism>
<dbReference type="Proteomes" id="UP000177092">
    <property type="component" value="Unassembled WGS sequence"/>
</dbReference>
<dbReference type="EMBL" id="MFJN01000061">
    <property type="protein sequence ID" value="OGG19975.1"/>
    <property type="molecule type" value="Genomic_DNA"/>
</dbReference>
<protein>
    <recommendedName>
        <fullName evidence="8">Energy-coupling factor transporter transmembrane protein EcfT</fullName>
    </recommendedName>
</protein>
<feature type="transmembrane region" description="Helical" evidence="5">
    <location>
        <begin position="86"/>
        <end position="106"/>
    </location>
</feature>
<dbReference type="CDD" id="cd16914">
    <property type="entry name" value="EcfT"/>
    <property type="match status" value="1"/>
</dbReference>
<gene>
    <name evidence="6" type="ORF">A3D03_03190</name>
</gene>
<feature type="transmembrane region" description="Helical" evidence="5">
    <location>
        <begin position="23"/>
        <end position="42"/>
    </location>
</feature>
<evidence type="ECO:0000313" key="7">
    <source>
        <dbReference type="Proteomes" id="UP000177092"/>
    </source>
</evidence>
<dbReference type="STRING" id="1798384.A3D03_03190"/>
<evidence type="ECO:0000313" key="6">
    <source>
        <dbReference type="EMBL" id="OGG19975.1"/>
    </source>
</evidence>
<proteinExistence type="predicted"/>
<keyword evidence="2 5" id="KW-0812">Transmembrane</keyword>
<dbReference type="AlphaFoldDB" id="A0A1F6A5G1"/>
<accession>A0A1F6A5G1</accession>
<dbReference type="GO" id="GO:0005886">
    <property type="term" value="C:plasma membrane"/>
    <property type="evidence" value="ECO:0007669"/>
    <property type="project" value="UniProtKB-ARBA"/>
</dbReference>
<comment type="subcellular location">
    <subcellularLocation>
        <location evidence="1">Membrane</location>
        <topology evidence="1">Multi-pass membrane protein</topology>
    </subcellularLocation>
</comment>
<keyword evidence="4 5" id="KW-0472">Membrane</keyword>
<dbReference type="InterPro" id="IPR003339">
    <property type="entry name" value="ABC/ECF_trnsptr_transmembrane"/>
</dbReference>
<evidence type="ECO:0000256" key="5">
    <source>
        <dbReference type="SAM" id="Phobius"/>
    </source>
</evidence>
<reference evidence="6 7" key="1">
    <citation type="journal article" date="2016" name="Nat. Commun.">
        <title>Thousands of microbial genomes shed light on interconnected biogeochemical processes in an aquifer system.</title>
        <authorList>
            <person name="Anantharaman K."/>
            <person name="Brown C.T."/>
            <person name="Hug L.A."/>
            <person name="Sharon I."/>
            <person name="Castelle C.J."/>
            <person name="Probst A.J."/>
            <person name="Thomas B.C."/>
            <person name="Singh A."/>
            <person name="Wilkins M.J."/>
            <person name="Karaoz U."/>
            <person name="Brodie E.L."/>
            <person name="Williams K.H."/>
            <person name="Hubbard S.S."/>
            <person name="Banfield J.F."/>
        </authorList>
    </citation>
    <scope>NUCLEOTIDE SEQUENCE [LARGE SCALE GENOMIC DNA]</scope>
</reference>
<dbReference type="Pfam" id="PF02361">
    <property type="entry name" value="CbiQ"/>
    <property type="match status" value="1"/>
</dbReference>
<evidence type="ECO:0000256" key="2">
    <source>
        <dbReference type="ARBA" id="ARBA00022692"/>
    </source>
</evidence>
<evidence type="ECO:0000256" key="4">
    <source>
        <dbReference type="ARBA" id="ARBA00023136"/>
    </source>
</evidence>
<feature type="transmembrane region" description="Helical" evidence="5">
    <location>
        <begin position="49"/>
        <end position="66"/>
    </location>
</feature>
<evidence type="ECO:0008006" key="8">
    <source>
        <dbReference type="Google" id="ProtNLM"/>
    </source>
</evidence>
<comment type="caution">
    <text evidence="6">The sequence shown here is derived from an EMBL/GenBank/DDBJ whole genome shotgun (WGS) entry which is preliminary data.</text>
</comment>
<name>A0A1F6A5G1_9BACT</name>
<evidence type="ECO:0000256" key="3">
    <source>
        <dbReference type="ARBA" id="ARBA00022989"/>
    </source>
</evidence>